<dbReference type="AlphaFoldDB" id="A0A0C3P6Q7"/>
<dbReference type="Proteomes" id="UP000054217">
    <property type="component" value="Unassembled WGS sequence"/>
</dbReference>
<dbReference type="EMBL" id="KN831977">
    <property type="protein sequence ID" value="KIO03261.1"/>
    <property type="molecule type" value="Genomic_DNA"/>
</dbReference>
<gene>
    <name evidence="1" type="ORF">M404DRAFT_1001539</name>
</gene>
<proteinExistence type="predicted"/>
<dbReference type="HOGENOM" id="CLU_3056136_0_0_1"/>
<evidence type="ECO:0000313" key="2">
    <source>
        <dbReference type="Proteomes" id="UP000054217"/>
    </source>
</evidence>
<dbReference type="InParanoid" id="A0A0C3P6Q7"/>
<keyword evidence="2" id="KW-1185">Reference proteome</keyword>
<accession>A0A0C3P6Q7</accession>
<evidence type="ECO:0000313" key="1">
    <source>
        <dbReference type="EMBL" id="KIO03261.1"/>
    </source>
</evidence>
<name>A0A0C3P6Q7_PISTI</name>
<protein>
    <submittedName>
        <fullName evidence="1">Uncharacterized protein</fullName>
    </submittedName>
</protein>
<feature type="non-terminal residue" evidence="1">
    <location>
        <position position="1"/>
    </location>
</feature>
<reference evidence="1 2" key="1">
    <citation type="submission" date="2014-04" db="EMBL/GenBank/DDBJ databases">
        <authorList>
            <consortium name="DOE Joint Genome Institute"/>
            <person name="Kuo A."/>
            <person name="Kohler A."/>
            <person name="Costa M.D."/>
            <person name="Nagy L.G."/>
            <person name="Floudas D."/>
            <person name="Copeland A."/>
            <person name="Barry K.W."/>
            <person name="Cichocki N."/>
            <person name="Veneault-Fourrey C."/>
            <person name="LaButti K."/>
            <person name="Lindquist E.A."/>
            <person name="Lipzen A."/>
            <person name="Lundell T."/>
            <person name="Morin E."/>
            <person name="Murat C."/>
            <person name="Sun H."/>
            <person name="Tunlid A."/>
            <person name="Henrissat B."/>
            <person name="Grigoriev I.V."/>
            <person name="Hibbett D.S."/>
            <person name="Martin F."/>
            <person name="Nordberg H.P."/>
            <person name="Cantor M.N."/>
            <person name="Hua S.X."/>
        </authorList>
    </citation>
    <scope>NUCLEOTIDE SEQUENCE [LARGE SCALE GENOMIC DNA]</scope>
    <source>
        <strain evidence="1 2">Marx 270</strain>
    </source>
</reference>
<sequence>RLSSSLLLAPNILNQIIVTSDRNERRYTPAHVNTAKYGTTMYKFAARRSNSTDR</sequence>
<reference evidence="2" key="2">
    <citation type="submission" date="2015-01" db="EMBL/GenBank/DDBJ databases">
        <title>Evolutionary Origins and Diversification of the Mycorrhizal Mutualists.</title>
        <authorList>
            <consortium name="DOE Joint Genome Institute"/>
            <consortium name="Mycorrhizal Genomics Consortium"/>
            <person name="Kohler A."/>
            <person name="Kuo A."/>
            <person name="Nagy L.G."/>
            <person name="Floudas D."/>
            <person name="Copeland A."/>
            <person name="Barry K.W."/>
            <person name="Cichocki N."/>
            <person name="Veneault-Fourrey C."/>
            <person name="LaButti K."/>
            <person name="Lindquist E.A."/>
            <person name="Lipzen A."/>
            <person name="Lundell T."/>
            <person name="Morin E."/>
            <person name="Murat C."/>
            <person name="Riley R."/>
            <person name="Ohm R."/>
            <person name="Sun H."/>
            <person name="Tunlid A."/>
            <person name="Henrissat B."/>
            <person name="Grigoriev I.V."/>
            <person name="Hibbett D.S."/>
            <person name="Martin F."/>
        </authorList>
    </citation>
    <scope>NUCLEOTIDE SEQUENCE [LARGE SCALE GENOMIC DNA]</scope>
    <source>
        <strain evidence="2">Marx 270</strain>
    </source>
</reference>
<organism evidence="1 2">
    <name type="scientific">Pisolithus tinctorius Marx 270</name>
    <dbReference type="NCBI Taxonomy" id="870435"/>
    <lineage>
        <taxon>Eukaryota</taxon>
        <taxon>Fungi</taxon>
        <taxon>Dikarya</taxon>
        <taxon>Basidiomycota</taxon>
        <taxon>Agaricomycotina</taxon>
        <taxon>Agaricomycetes</taxon>
        <taxon>Agaricomycetidae</taxon>
        <taxon>Boletales</taxon>
        <taxon>Sclerodermatineae</taxon>
        <taxon>Pisolithaceae</taxon>
        <taxon>Pisolithus</taxon>
    </lineage>
</organism>